<evidence type="ECO:0000259" key="4">
    <source>
        <dbReference type="Pfam" id="PF17107"/>
    </source>
</evidence>
<keyword evidence="2 3" id="KW-0040">ANK repeat</keyword>
<feature type="repeat" description="ANK" evidence="3">
    <location>
        <begin position="745"/>
        <end position="777"/>
    </location>
</feature>
<dbReference type="InterPro" id="IPR002110">
    <property type="entry name" value="Ankyrin_rpt"/>
</dbReference>
<dbReference type="PROSITE" id="PS50297">
    <property type="entry name" value="ANK_REP_REGION"/>
    <property type="match status" value="5"/>
</dbReference>
<dbReference type="Proteomes" id="UP000177622">
    <property type="component" value="Unassembled WGS sequence"/>
</dbReference>
<comment type="caution">
    <text evidence="6">The sequence shown here is derived from an EMBL/GenBank/DDBJ whole genome shotgun (WGS) entry which is preliminary data.</text>
</comment>
<dbReference type="Pfam" id="PF17107">
    <property type="entry name" value="SesA"/>
    <property type="match status" value="1"/>
</dbReference>
<feature type="repeat" description="ANK" evidence="3">
    <location>
        <begin position="984"/>
        <end position="1016"/>
    </location>
</feature>
<dbReference type="Pfam" id="PF00023">
    <property type="entry name" value="Ank"/>
    <property type="match status" value="1"/>
</dbReference>
<proteinExistence type="predicted"/>
<feature type="repeat" description="ANK" evidence="3">
    <location>
        <begin position="881"/>
        <end position="913"/>
    </location>
</feature>
<gene>
    <name evidence="6" type="ORF">PENARI_c014G08272</name>
</gene>
<feature type="domain" description="Nephrocystin 3-like N-terminal" evidence="5">
    <location>
        <begin position="304"/>
        <end position="470"/>
    </location>
</feature>
<dbReference type="InterPro" id="IPR031352">
    <property type="entry name" value="SesA"/>
</dbReference>
<dbReference type="SUPFAM" id="SSF52540">
    <property type="entry name" value="P-loop containing nucleoside triphosphate hydrolases"/>
    <property type="match status" value="1"/>
</dbReference>
<dbReference type="Pfam" id="PF24883">
    <property type="entry name" value="NPHP3_N"/>
    <property type="match status" value="1"/>
</dbReference>
<reference evidence="6 7" key="1">
    <citation type="journal article" date="2016" name="Sci. Rep.">
        <title>Penicillium arizonense, a new, genome sequenced fungal species, reveals a high chemical diversity in secreted metabolites.</title>
        <authorList>
            <person name="Grijseels S."/>
            <person name="Nielsen J.C."/>
            <person name="Randelovic M."/>
            <person name="Nielsen J."/>
            <person name="Nielsen K.F."/>
            <person name="Workman M."/>
            <person name="Frisvad J.C."/>
        </authorList>
    </citation>
    <scope>NUCLEOTIDE SEQUENCE [LARGE SCALE GENOMIC DNA]</scope>
    <source>
        <strain evidence="6 7">CBS 141311</strain>
    </source>
</reference>
<sequence length="1179" mass="132442">MSTGLEIISLINGSIEIIKLIKQIYDTIKTFDGLPKAFDEVNEQLPLVYDSLTRAKEGVPQLDTPTKTSVEMTLQQCEKKFRELLNIFEALKEAQGHSIKKVYKRVVLTIGKRGRVEDLMEDILSSIKNLSQNKVFQLADQVDIVQKALDRLAQVVPSIADSEMESMFGSTGAQQIGDNNVQNWAAGDGDAFNVTGGTVNKGETFTQTNHYDNKAKSTVFQDSLTQWSSIERRSANAKNTGPGNQALHQGDGNHNVMTGCNSMQQNIYAQNIYNCGLIIDWLLLQSRLDFLEYHRVLLGQLAPGTGEWVLTRQEFQAWKTPTNPSRCLLMHGIFGSGKTMLAAFIVNSIEKDIRGTGRDSCIYLYFQNSEDHQPTVSDILINLLKQLLQQQQTEAIKGELKDKYDYWCRTKIFPGSSDYLDLFKAEIADLGTVYLVIDAFDNCQNEQTRNEMHKLVKELPSNVRTLFTTRTVIGLELSRPQKLHVVPNKDDITNYVKWRIQNDFMRRRIEGLDPMLERVIIREIIAASKGMFLLTKLHMDVLCEQGTVGGIKSALKELPGNESGAFAASIRQIARKEKDKPFERGLAKHVLTWIMHAKEPFAPDLIKESFAVQYSKGRLNNDYILAEVDWTSVCAGLVVMDIETQVLCLVHESAGKYLLEQDIIPRQADLDMAKTCLKYLLFDKPGKYTKRSLFKYAAKHWATHFLLGGQDDVQTAELALEFLRNSVKDKQAFQAMAGTDGSAFDGITGLHAATYFNLPGLAKRLIDEGVDINASCSNKQTALHWAVQYNRPALVDLLLQQETVDPNIQDENGDTPLHVAVIWSMENSDSIVDKLVTGKARLDIRGGKGFTPLSWAIRYGPLSITKILINSLVDVNAEFCEGWSPLRQAMFYSPSDIVDLLLRKGADLNRPSVVDGWTPLRHAVEWKNVHMVQRLLSRKSHPVNVNAKFDNGSNSLLEAVKGQNRYIVWMLLERRAELDHQDGNGKTALHHAIELEDRSIKWLLVTKNASLIPRDKHGLNVLDWAIEHNDLSMAWLLCESGANIDAVNEKGMTVLHRASGRGLLEAVRFLLGRHASMDPEDENGWTPLHYAVMEGHESIVKLLVSMGAKVDIQDKGRQTALHHVVLATMEDVPRASMIDLLLQAGASREVLDNQERTPLMLAAHLGKDNIAYQRLRQRE</sequence>
<dbReference type="PANTHER" id="PTHR24123">
    <property type="entry name" value="ANKYRIN REPEAT-CONTAINING"/>
    <property type="match status" value="1"/>
</dbReference>
<name>A0A1F5LD24_PENAI</name>
<evidence type="ECO:0000313" key="6">
    <source>
        <dbReference type="EMBL" id="OGE51113.1"/>
    </source>
</evidence>
<dbReference type="SMART" id="SM00248">
    <property type="entry name" value="ANK"/>
    <property type="match status" value="12"/>
</dbReference>
<dbReference type="SUPFAM" id="SSF48403">
    <property type="entry name" value="Ankyrin repeat"/>
    <property type="match status" value="2"/>
</dbReference>
<dbReference type="Pfam" id="PF12796">
    <property type="entry name" value="Ank_2"/>
    <property type="match status" value="3"/>
</dbReference>
<dbReference type="PANTHER" id="PTHR24123:SF134">
    <property type="entry name" value="PFS DOMAIN-CONTAINING PROTEIN"/>
    <property type="match status" value="1"/>
</dbReference>
<protein>
    <submittedName>
        <fullName evidence="6">Uncharacterized protein</fullName>
    </submittedName>
</protein>
<keyword evidence="7" id="KW-1185">Reference proteome</keyword>
<feature type="repeat" description="ANK" evidence="3">
    <location>
        <begin position="812"/>
        <end position="847"/>
    </location>
</feature>
<evidence type="ECO:0000256" key="1">
    <source>
        <dbReference type="ARBA" id="ARBA00022737"/>
    </source>
</evidence>
<feature type="repeat" description="ANK" evidence="3">
    <location>
        <begin position="1083"/>
        <end position="1115"/>
    </location>
</feature>
<dbReference type="OrthoDB" id="195446at2759"/>
<evidence type="ECO:0000313" key="7">
    <source>
        <dbReference type="Proteomes" id="UP000177622"/>
    </source>
</evidence>
<dbReference type="Gene3D" id="1.25.40.20">
    <property type="entry name" value="Ankyrin repeat-containing domain"/>
    <property type="match status" value="3"/>
</dbReference>
<dbReference type="EMBL" id="LXJU01000014">
    <property type="protein sequence ID" value="OGE51113.1"/>
    <property type="molecule type" value="Genomic_DNA"/>
</dbReference>
<dbReference type="GeneID" id="34578304"/>
<accession>A0A1F5LD24</accession>
<dbReference type="InterPro" id="IPR056884">
    <property type="entry name" value="NPHP3-like_N"/>
</dbReference>
<keyword evidence="1" id="KW-0677">Repeat</keyword>
<dbReference type="AlphaFoldDB" id="A0A1F5LD24"/>
<organism evidence="6 7">
    <name type="scientific">Penicillium arizonense</name>
    <dbReference type="NCBI Taxonomy" id="1835702"/>
    <lineage>
        <taxon>Eukaryota</taxon>
        <taxon>Fungi</taxon>
        <taxon>Dikarya</taxon>
        <taxon>Ascomycota</taxon>
        <taxon>Pezizomycotina</taxon>
        <taxon>Eurotiomycetes</taxon>
        <taxon>Eurotiomycetidae</taxon>
        <taxon>Eurotiales</taxon>
        <taxon>Aspergillaceae</taxon>
        <taxon>Penicillium</taxon>
    </lineage>
</organism>
<feature type="domain" description="NACHT-NTPase and P-loop NTPases N-terminal" evidence="4">
    <location>
        <begin position="11"/>
        <end position="130"/>
    </location>
</feature>
<feature type="repeat" description="ANK" evidence="3">
    <location>
        <begin position="848"/>
        <end position="877"/>
    </location>
</feature>
<evidence type="ECO:0000256" key="3">
    <source>
        <dbReference type="PROSITE-ProRule" id="PRU00023"/>
    </source>
</evidence>
<feature type="repeat" description="ANK" evidence="3">
    <location>
        <begin position="1050"/>
        <end position="1082"/>
    </location>
</feature>
<dbReference type="Gene3D" id="3.40.50.300">
    <property type="entry name" value="P-loop containing nucleotide triphosphate hydrolases"/>
    <property type="match status" value="1"/>
</dbReference>
<dbReference type="PROSITE" id="PS50088">
    <property type="entry name" value="ANK_REPEAT"/>
    <property type="match status" value="8"/>
</dbReference>
<dbReference type="InterPro" id="IPR051165">
    <property type="entry name" value="Multifunctional_ANK_Repeat"/>
</dbReference>
<feature type="repeat" description="ANK" evidence="3">
    <location>
        <begin position="1017"/>
        <end position="1049"/>
    </location>
</feature>
<evidence type="ECO:0000259" key="5">
    <source>
        <dbReference type="Pfam" id="PF24883"/>
    </source>
</evidence>
<dbReference type="InterPro" id="IPR036770">
    <property type="entry name" value="Ankyrin_rpt-contain_sf"/>
</dbReference>
<dbReference type="STRING" id="1835702.A0A1F5LD24"/>
<dbReference type="RefSeq" id="XP_022486558.1">
    <property type="nucleotide sequence ID" value="XM_022633570.1"/>
</dbReference>
<evidence type="ECO:0000256" key="2">
    <source>
        <dbReference type="ARBA" id="ARBA00023043"/>
    </source>
</evidence>
<dbReference type="InterPro" id="IPR027417">
    <property type="entry name" value="P-loop_NTPase"/>
</dbReference>